<dbReference type="OrthoDB" id="7676651at2"/>
<comment type="caution">
    <text evidence="2">The sequence shown here is derived from an EMBL/GenBank/DDBJ whole genome shotgun (WGS) entry which is preliminary data.</text>
</comment>
<dbReference type="eggNOG" id="COG3619">
    <property type="taxonomic scope" value="Bacteria"/>
</dbReference>
<keyword evidence="1" id="KW-1133">Transmembrane helix</keyword>
<dbReference type="EMBL" id="AGFR01000003">
    <property type="protein sequence ID" value="EHD14681.1"/>
    <property type="molecule type" value="Genomic_DNA"/>
</dbReference>
<dbReference type="PANTHER" id="PTHR37314:SF4">
    <property type="entry name" value="UPF0700 TRANSMEMBRANE PROTEIN YOAK"/>
    <property type="match status" value="1"/>
</dbReference>
<accession>G6EYU3</accession>
<dbReference type="InterPro" id="IPR010699">
    <property type="entry name" value="DUF1275"/>
</dbReference>
<gene>
    <name evidence="2" type="ORF">CIN_06130</name>
</gene>
<keyword evidence="1" id="KW-0472">Membrane</keyword>
<feature type="transmembrane region" description="Helical" evidence="1">
    <location>
        <begin position="115"/>
        <end position="133"/>
    </location>
</feature>
<dbReference type="Pfam" id="PF06912">
    <property type="entry name" value="DUF1275"/>
    <property type="match status" value="1"/>
</dbReference>
<feature type="transmembrane region" description="Helical" evidence="1">
    <location>
        <begin position="90"/>
        <end position="109"/>
    </location>
</feature>
<feature type="transmembrane region" description="Helical" evidence="1">
    <location>
        <begin position="195"/>
        <end position="220"/>
    </location>
</feature>
<name>G6EYU3_9PROT</name>
<evidence type="ECO:0008006" key="4">
    <source>
        <dbReference type="Google" id="ProtNLM"/>
    </source>
</evidence>
<organism evidence="2 3">
    <name type="scientific">Commensalibacter intestini A911</name>
    <dbReference type="NCBI Taxonomy" id="1088868"/>
    <lineage>
        <taxon>Bacteria</taxon>
        <taxon>Pseudomonadati</taxon>
        <taxon>Pseudomonadota</taxon>
        <taxon>Alphaproteobacteria</taxon>
        <taxon>Acetobacterales</taxon>
        <taxon>Acetobacteraceae</taxon>
    </lineage>
</organism>
<evidence type="ECO:0000313" key="2">
    <source>
        <dbReference type="EMBL" id="EHD14681.1"/>
    </source>
</evidence>
<evidence type="ECO:0000313" key="3">
    <source>
        <dbReference type="Proteomes" id="UP000005939"/>
    </source>
</evidence>
<feature type="transmembrane region" description="Helical" evidence="1">
    <location>
        <begin position="12"/>
        <end position="33"/>
    </location>
</feature>
<evidence type="ECO:0000256" key="1">
    <source>
        <dbReference type="SAM" id="Phobius"/>
    </source>
</evidence>
<proteinExistence type="predicted"/>
<keyword evidence="1" id="KW-0812">Transmembrane</keyword>
<dbReference type="Proteomes" id="UP000005939">
    <property type="component" value="Unassembled WGS sequence"/>
</dbReference>
<sequence>MLRHKTLLPIYIFLFTFIGGFADASSFLLSGIFTGHLTGNLVLCAVYTVQQNYFLLFHCICAVIGFISGTILGVWFRIEKKIQPSYKTSIALIFQLSVIILIFVIDLLFHTDTSHILFFTVLSFALGIQNGTINKLYKLGIHSSYVTGMTTTLINNYLTLEKTDPEYSNKIILYIIQFFIILFFVIGALTGALCIYLMNFMGFSALGLLLISSITLSIYIEHHHII</sequence>
<protein>
    <recommendedName>
        <fullName evidence="4">DUF1275 domain-containing protein</fullName>
    </recommendedName>
</protein>
<dbReference type="AlphaFoldDB" id="G6EYU3"/>
<feature type="transmembrane region" description="Helical" evidence="1">
    <location>
        <begin position="53"/>
        <end position="78"/>
    </location>
</feature>
<dbReference type="PANTHER" id="PTHR37314">
    <property type="entry name" value="SLR0142 PROTEIN"/>
    <property type="match status" value="1"/>
</dbReference>
<dbReference type="RefSeq" id="WP_008853603.1">
    <property type="nucleotide sequence ID" value="NZ_AGFR01000003.1"/>
</dbReference>
<feature type="transmembrane region" description="Helical" evidence="1">
    <location>
        <begin position="171"/>
        <end position="189"/>
    </location>
</feature>
<reference evidence="2 3" key="1">
    <citation type="submission" date="2011-10" db="EMBL/GenBank/DDBJ databases">
        <title>Genome Sequence of Commensalibacter intestini A911, isolated from Drosophila gut.</title>
        <authorList>
            <person name="Lee W.-J."/>
            <person name="Kim E.-K."/>
        </authorList>
    </citation>
    <scope>NUCLEOTIDE SEQUENCE [LARGE SCALE GENOMIC DNA]</scope>
    <source>
        <strain evidence="2 3">A911</strain>
    </source>
</reference>